<comment type="similarity">
    <text evidence="2">Belongs to the NOC2 family.</text>
</comment>
<dbReference type="AlphaFoldDB" id="A0A5B8MJ75"/>
<dbReference type="PANTHER" id="PTHR12687">
    <property type="entry name" value="NUCLEOLAR COMPLEX 2 AND RAD4-RELATED"/>
    <property type="match status" value="1"/>
</dbReference>
<protein>
    <submittedName>
        <fullName evidence="5">Nucleolar complex protein 2</fullName>
    </submittedName>
</protein>
<feature type="compositionally biased region" description="Basic residues" evidence="4">
    <location>
        <begin position="1"/>
        <end position="23"/>
    </location>
</feature>
<evidence type="ECO:0000256" key="1">
    <source>
        <dbReference type="ARBA" id="ARBA00004123"/>
    </source>
</evidence>
<feature type="compositionally biased region" description="Gly residues" evidence="4">
    <location>
        <begin position="36"/>
        <end position="45"/>
    </location>
</feature>
<comment type="subcellular location">
    <subcellularLocation>
        <location evidence="1">Nucleus</location>
    </subcellularLocation>
</comment>
<keyword evidence="6" id="KW-1185">Reference proteome</keyword>
<feature type="compositionally biased region" description="Acidic residues" evidence="4">
    <location>
        <begin position="69"/>
        <end position="87"/>
    </location>
</feature>
<reference evidence="5 6" key="1">
    <citation type="submission" date="2018-07" db="EMBL/GenBank/DDBJ databases">
        <title>The complete nuclear genome of the prasinophyte Chloropicon primus (CCMP1205).</title>
        <authorList>
            <person name="Pombert J.-F."/>
            <person name="Otis C."/>
            <person name="Turmel M."/>
            <person name="Lemieux C."/>
        </authorList>
    </citation>
    <scope>NUCLEOTIDE SEQUENCE [LARGE SCALE GENOMIC DNA]</scope>
    <source>
        <strain evidence="5 6">CCMP1205</strain>
    </source>
</reference>
<keyword evidence="3" id="KW-0539">Nucleus</keyword>
<evidence type="ECO:0000313" key="5">
    <source>
        <dbReference type="EMBL" id="QDZ20477.1"/>
    </source>
</evidence>
<dbReference type="Proteomes" id="UP000316726">
    <property type="component" value="Chromosome 4"/>
</dbReference>
<evidence type="ECO:0000256" key="4">
    <source>
        <dbReference type="SAM" id="MobiDB-lite"/>
    </source>
</evidence>
<feature type="region of interest" description="Disordered" evidence="4">
    <location>
        <begin position="186"/>
        <end position="213"/>
    </location>
</feature>
<organism evidence="5 6">
    <name type="scientific">Chloropicon primus</name>
    <dbReference type="NCBI Taxonomy" id="1764295"/>
    <lineage>
        <taxon>Eukaryota</taxon>
        <taxon>Viridiplantae</taxon>
        <taxon>Chlorophyta</taxon>
        <taxon>Chloropicophyceae</taxon>
        <taxon>Chloropicales</taxon>
        <taxon>Chloropicaceae</taxon>
        <taxon>Chloropicon</taxon>
    </lineage>
</organism>
<dbReference type="GO" id="GO:0042273">
    <property type="term" value="P:ribosomal large subunit biogenesis"/>
    <property type="evidence" value="ECO:0007669"/>
    <property type="project" value="TreeGrafter"/>
</dbReference>
<dbReference type="GO" id="GO:0005654">
    <property type="term" value="C:nucleoplasm"/>
    <property type="evidence" value="ECO:0007669"/>
    <property type="project" value="TreeGrafter"/>
</dbReference>
<proteinExistence type="inferred from homology"/>
<feature type="region of interest" description="Disordered" evidence="4">
    <location>
        <begin position="1"/>
        <end position="145"/>
    </location>
</feature>
<dbReference type="PANTHER" id="PTHR12687:SF4">
    <property type="entry name" value="NUCLEOLAR COMPLEX PROTEIN 2 HOMOLOG"/>
    <property type="match status" value="1"/>
</dbReference>
<evidence type="ECO:0000256" key="2">
    <source>
        <dbReference type="ARBA" id="ARBA00005907"/>
    </source>
</evidence>
<accession>A0A5B8MJ75</accession>
<gene>
    <name evidence="5" type="ORF">A3770_04p29950</name>
</gene>
<dbReference type="EMBL" id="CP031037">
    <property type="protein sequence ID" value="QDZ20477.1"/>
    <property type="molecule type" value="Genomic_DNA"/>
</dbReference>
<feature type="region of interest" description="Disordered" evidence="4">
    <location>
        <begin position="744"/>
        <end position="788"/>
    </location>
</feature>
<feature type="compositionally biased region" description="Basic and acidic residues" evidence="4">
    <location>
        <begin position="48"/>
        <end position="66"/>
    </location>
</feature>
<name>A0A5B8MJ75_9CHLO</name>
<dbReference type="GO" id="GO:0030690">
    <property type="term" value="C:Noc1p-Noc2p complex"/>
    <property type="evidence" value="ECO:0007669"/>
    <property type="project" value="TreeGrafter"/>
</dbReference>
<evidence type="ECO:0000313" key="6">
    <source>
        <dbReference type="Proteomes" id="UP000316726"/>
    </source>
</evidence>
<dbReference type="Pfam" id="PF03715">
    <property type="entry name" value="Noc2"/>
    <property type="match status" value="1"/>
</dbReference>
<dbReference type="GO" id="GO:0030691">
    <property type="term" value="C:Noc2p-Noc3p complex"/>
    <property type="evidence" value="ECO:0007669"/>
    <property type="project" value="TreeGrafter"/>
</dbReference>
<dbReference type="STRING" id="1764295.A0A5B8MJ75"/>
<feature type="compositionally biased region" description="Acidic residues" evidence="4">
    <location>
        <begin position="189"/>
        <end position="209"/>
    </location>
</feature>
<dbReference type="GO" id="GO:0005730">
    <property type="term" value="C:nucleolus"/>
    <property type="evidence" value="ECO:0007669"/>
    <property type="project" value="TreeGrafter"/>
</dbReference>
<feature type="compositionally biased region" description="Acidic residues" evidence="4">
    <location>
        <begin position="774"/>
        <end position="788"/>
    </location>
</feature>
<dbReference type="OrthoDB" id="10266662at2759"/>
<feature type="compositionally biased region" description="Basic and acidic residues" evidence="4">
    <location>
        <begin position="128"/>
        <end position="144"/>
    </location>
</feature>
<evidence type="ECO:0000256" key="3">
    <source>
        <dbReference type="ARBA" id="ARBA00023242"/>
    </source>
</evidence>
<feature type="compositionally biased region" description="Basic and acidic residues" evidence="4">
    <location>
        <begin position="757"/>
        <end position="773"/>
    </location>
</feature>
<feature type="compositionally biased region" description="Low complexity" evidence="4">
    <location>
        <begin position="88"/>
        <end position="98"/>
    </location>
</feature>
<dbReference type="InterPro" id="IPR005343">
    <property type="entry name" value="Noc2"/>
</dbReference>
<feature type="compositionally biased region" description="Acidic residues" evidence="4">
    <location>
        <begin position="99"/>
        <end position="110"/>
    </location>
</feature>
<sequence length="788" mass="88628">MGGKVKRSTIKYKKKIGKEKLRAKLTGGGARKKGGGRYGSGGGSRKGGKVEREELAQEEKGRKAMGVDEFLDQDFEESEGGEGDSESLSDLSSLSSLSDDSEVDVSDGEGEASPMVLGFAKNNPRTAFKSEEQLHESVREDANKVKNTLLKNLEKETRTHKEALEALKEKDPEFYKYLQESESNLLEFGPDEDAGPEDSDSDSSEEYEDRGEAKRLGKDRKKIILIDDGAITTWCTAALTKGSLGAVKNVLKAYRVGCHYGDDDDETNQISVRLSDSNVFNQLMLFVLKNVDTIFRRLLQIESGQKETEKAMQSKKWTKVEPLVKSYLGNTLHLVSNVTEPGLAAYVYQRLRASVDLFTKFPVLSKKLLKLALKSFGSDIGNVKVDKTARIQSVLLVRSLALSQDTLLDESYRGLYRTYQSAAKFASQQNISSIRFMQDCLVEVFCMKPDSMYKHVFNFVKEVALFVRNSLIYKTQEHYYRVYSWEVICSLDLLESLISKHGSGEKDVLQPMLYPLVQVMMMTVTLVPSSRYLPLRFHVLKSILRLSKKTSVFIPLSSLIIDALNFSELSKKPQGVGNHFNFMGTLKVPKDVLKTTSFQEQWVSQTVLLLAEHCSQWSHHIAFPELFLPLGIKVKGYMKSDSLAKKFKAQLAQFLEAGQIAAESMLQKRQVATFSPKDAQKIELFINEDMKKGASPMDKFYQATLKQVMKQDKMSSSSDVLLAGDRMRVSNKLANAKDVPEYSGAILDKEKRKRSKAPRDSRLEGTEEVHNDEDRVEDFEMSDSESEE</sequence>